<keyword evidence="2 6" id="KW-0812">Transmembrane</keyword>
<gene>
    <name evidence="7" type="ORF">SODALDRAFT_332602</name>
</gene>
<dbReference type="InterPro" id="IPR024512">
    <property type="entry name" value="Ser_palmitoyltrfase_ssu-like"/>
</dbReference>
<dbReference type="Proteomes" id="UP000272025">
    <property type="component" value="Unassembled WGS sequence"/>
</dbReference>
<name>A0A3N2PXH9_SODAK</name>
<evidence type="ECO:0000256" key="5">
    <source>
        <dbReference type="ARBA" id="ARBA00023136"/>
    </source>
</evidence>
<dbReference type="STRING" id="1314773.A0A3N2PXH9"/>
<evidence type="ECO:0000256" key="3">
    <source>
        <dbReference type="ARBA" id="ARBA00022824"/>
    </source>
</evidence>
<reference evidence="7 8" key="1">
    <citation type="journal article" date="2018" name="Mol. Ecol.">
        <title>The obligate alkalophilic soda-lake fungus Sodiomyces alkalinus has shifted to a protein diet.</title>
        <authorList>
            <person name="Grum-Grzhimaylo A.A."/>
            <person name="Falkoski D.L."/>
            <person name="van den Heuvel J."/>
            <person name="Valero-Jimenez C.A."/>
            <person name="Min B."/>
            <person name="Choi I.G."/>
            <person name="Lipzen A."/>
            <person name="Daum C.G."/>
            <person name="Aanen D.K."/>
            <person name="Tsang A."/>
            <person name="Henrissat B."/>
            <person name="Bilanenko E.N."/>
            <person name="de Vries R.P."/>
            <person name="van Kan J.A.L."/>
            <person name="Grigoriev I.V."/>
            <person name="Debets A.J.M."/>
        </authorList>
    </citation>
    <scope>NUCLEOTIDE SEQUENCE [LARGE SCALE GENOMIC DNA]</scope>
    <source>
        <strain evidence="7 8">F11</strain>
    </source>
</reference>
<organism evidence="7 8">
    <name type="scientific">Sodiomyces alkalinus (strain CBS 110278 / VKM F-3762 / F11)</name>
    <name type="common">Alkaliphilic filamentous fungus</name>
    <dbReference type="NCBI Taxonomy" id="1314773"/>
    <lineage>
        <taxon>Eukaryota</taxon>
        <taxon>Fungi</taxon>
        <taxon>Dikarya</taxon>
        <taxon>Ascomycota</taxon>
        <taxon>Pezizomycotina</taxon>
        <taxon>Sordariomycetes</taxon>
        <taxon>Hypocreomycetidae</taxon>
        <taxon>Glomerellales</taxon>
        <taxon>Plectosphaerellaceae</taxon>
        <taxon>Sodiomyces</taxon>
    </lineage>
</organism>
<evidence type="ECO:0000313" key="7">
    <source>
        <dbReference type="EMBL" id="ROT39178.1"/>
    </source>
</evidence>
<comment type="subcellular location">
    <subcellularLocation>
        <location evidence="1">Endoplasmic reticulum membrane</location>
        <topology evidence="1">Multi-pass membrane protein</topology>
    </subcellularLocation>
</comment>
<dbReference type="AlphaFoldDB" id="A0A3N2PXH9"/>
<evidence type="ECO:0000256" key="2">
    <source>
        <dbReference type="ARBA" id="ARBA00022692"/>
    </source>
</evidence>
<dbReference type="OrthoDB" id="202672at2759"/>
<dbReference type="RefSeq" id="XP_028466984.1">
    <property type="nucleotide sequence ID" value="XM_028611758.1"/>
</dbReference>
<dbReference type="GO" id="GO:0005789">
    <property type="term" value="C:endoplasmic reticulum membrane"/>
    <property type="evidence" value="ECO:0007669"/>
    <property type="project" value="UniProtKB-SubCell"/>
</dbReference>
<protein>
    <submittedName>
        <fullName evidence="7">Uncharacterized protein</fullName>
    </submittedName>
</protein>
<feature type="transmembrane region" description="Helical" evidence="6">
    <location>
        <begin position="33"/>
        <end position="54"/>
    </location>
</feature>
<keyword evidence="8" id="KW-1185">Reference proteome</keyword>
<evidence type="ECO:0000256" key="6">
    <source>
        <dbReference type="SAM" id="Phobius"/>
    </source>
</evidence>
<dbReference type="GeneID" id="39580236"/>
<evidence type="ECO:0000256" key="4">
    <source>
        <dbReference type="ARBA" id="ARBA00022989"/>
    </source>
</evidence>
<keyword evidence="3" id="KW-0256">Endoplasmic reticulum</keyword>
<evidence type="ECO:0000256" key="1">
    <source>
        <dbReference type="ARBA" id="ARBA00004477"/>
    </source>
</evidence>
<dbReference type="EMBL" id="ML119054">
    <property type="protein sequence ID" value="ROT39178.1"/>
    <property type="molecule type" value="Genomic_DNA"/>
</dbReference>
<sequence>MSMLSSFGRWLHLKQYQFEVTYTVYMFTPWEKFFMYTIVFLLAGLTFIATVLYLPQHLAFIVGRAWFYMHGENVDVVELTKGAADSALQQIASATTAAAGLAADAAETVAREL</sequence>
<accession>A0A3N2PXH9</accession>
<keyword evidence="4 6" id="KW-1133">Transmembrane helix</keyword>
<evidence type="ECO:0000313" key="8">
    <source>
        <dbReference type="Proteomes" id="UP000272025"/>
    </source>
</evidence>
<keyword evidence="5 6" id="KW-0472">Membrane</keyword>
<proteinExistence type="predicted"/>
<dbReference type="Pfam" id="PF11779">
    <property type="entry name" value="SPT_ssu-like"/>
    <property type="match status" value="1"/>
</dbReference>